<name>A0A2S0UH88_9RHOB</name>
<reference evidence="1 2" key="1">
    <citation type="submission" date="2018-04" db="EMBL/GenBank/DDBJ databases">
        <title>Genome sequencing of Gemmobacter.</title>
        <authorList>
            <person name="Yi H."/>
            <person name="Baek M.-G."/>
        </authorList>
    </citation>
    <scope>NUCLEOTIDE SEQUENCE [LARGE SCALE GENOMIC DNA]</scope>
    <source>
        <strain evidence="1 2">HYN0069</strain>
    </source>
</reference>
<keyword evidence="2" id="KW-1185">Reference proteome</keyword>
<dbReference type="AlphaFoldDB" id="A0A2S0UH88"/>
<sequence length="80" mass="8423">MRPCNFIETLSSMVPLSDQTNRMLPSASTVVTGGLSNTELTVVLSDWISVVGVVICKPFAVGVRIAKTGRSSPASDVLIT</sequence>
<evidence type="ECO:0000313" key="2">
    <source>
        <dbReference type="Proteomes" id="UP000244496"/>
    </source>
</evidence>
<dbReference type="EMBL" id="CP028918">
    <property type="protein sequence ID" value="AWB47174.1"/>
    <property type="molecule type" value="Genomic_DNA"/>
</dbReference>
<organism evidence="1 2">
    <name type="scientific">Paragemmobacter aquarius</name>
    <dbReference type="NCBI Taxonomy" id="2169400"/>
    <lineage>
        <taxon>Bacteria</taxon>
        <taxon>Pseudomonadati</taxon>
        <taxon>Pseudomonadota</taxon>
        <taxon>Alphaproteobacteria</taxon>
        <taxon>Rhodobacterales</taxon>
        <taxon>Paracoccaceae</taxon>
        <taxon>Paragemmobacter</taxon>
    </lineage>
</organism>
<protein>
    <submittedName>
        <fullName evidence="1">Uncharacterized protein</fullName>
    </submittedName>
</protein>
<evidence type="ECO:0000313" key="1">
    <source>
        <dbReference type="EMBL" id="AWB47174.1"/>
    </source>
</evidence>
<gene>
    <name evidence="1" type="ORF">HYN69_00420</name>
</gene>
<dbReference type="Proteomes" id="UP000244496">
    <property type="component" value="Chromosome"/>
</dbReference>
<proteinExistence type="predicted"/>
<accession>A0A2S0UH88</accession>
<dbReference type="KEGG" id="geh:HYN69_00420"/>